<evidence type="ECO:0000259" key="2">
    <source>
        <dbReference type="Pfam" id="PF00462"/>
    </source>
</evidence>
<reference evidence="3 4" key="1">
    <citation type="submission" date="2022-03" db="EMBL/GenBank/DDBJ databases">
        <title>Mucilaginibacter sp. isolated from the gut of Protaetia brevitarsis seulensis larvae.</title>
        <authorList>
            <person name="Won M."/>
            <person name="Kim S.-J."/>
            <person name="Kwon S.-W."/>
        </authorList>
    </citation>
    <scope>NUCLEOTIDE SEQUENCE [LARGE SCALE GENOMIC DNA]</scope>
    <source>
        <strain evidence="3 4">CFWR-12</strain>
    </source>
</reference>
<dbReference type="InterPro" id="IPR006660">
    <property type="entry name" value="Arsenate_reductase-like"/>
</dbReference>
<proteinExistence type="inferred from homology"/>
<protein>
    <submittedName>
        <fullName evidence="3">Glutaredoxin family protein</fullName>
    </submittedName>
</protein>
<dbReference type="Gene3D" id="3.40.30.10">
    <property type="entry name" value="Glutaredoxin"/>
    <property type="match status" value="1"/>
</dbReference>
<dbReference type="CDD" id="cd02976">
    <property type="entry name" value="NrdH"/>
    <property type="match status" value="1"/>
</dbReference>
<dbReference type="InterPro" id="IPR036249">
    <property type="entry name" value="Thioredoxin-like_sf"/>
</dbReference>
<evidence type="ECO:0000313" key="3">
    <source>
        <dbReference type="EMBL" id="UOE45966.1"/>
    </source>
</evidence>
<dbReference type="PROSITE" id="PS51354">
    <property type="entry name" value="GLUTAREDOXIN_2"/>
    <property type="match status" value="1"/>
</dbReference>
<sequence length="84" mass="8985">MSNKLTVYSQPNCAPCRASKARLDREGIAYDEVDVTVDTEAAERLRQNGLQATPVFGWGGTLHTIADLPAIIREAATPTEAVAA</sequence>
<evidence type="ECO:0000313" key="4">
    <source>
        <dbReference type="Proteomes" id="UP000832097"/>
    </source>
</evidence>
<feature type="domain" description="Glutaredoxin" evidence="2">
    <location>
        <begin position="6"/>
        <end position="55"/>
    </location>
</feature>
<dbReference type="PROSITE" id="PS51353">
    <property type="entry name" value="ARSC"/>
    <property type="match status" value="1"/>
</dbReference>
<keyword evidence="4" id="KW-1185">Reference proteome</keyword>
<comment type="similarity">
    <text evidence="1">Belongs to the ArsC family.</text>
</comment>
<dbReference type="Proteomes" id="UP000832097">
    <property type="component" value="Chromosome"/>
</dbReference>
<organism evidence="3 4">
    <name type="scientific">Agromyces larvae</name>
    <dbReference type="NCBI Taxonomy" id="2929802"/>
    <lineage>
        <taxon>Bacteria</taxon>
        <taxon>Bacillati</taxon>
        <taxon>Actinomycetota</taxon>
        <taxon>Actinomycetes</taxon>
        <taxon>Micrococcales</taxon>
        <taxon>Microbacteriaceae</taxon>
        <taxon>Agromyces</taxon>
    </lineage>
</organism>
<name>A0ABY4C3B9_9MICO</name>
<dbReference type="InterPro" id="IPR002109">
    <property type="entry name" value="Glutaredoxin"/>
</dbReference>
<dbReference type="EMBL" id="CP094528">
    <property type="protein sequence ID" value="UOE45966.1"/>
    <property type="molecule type" value="Genomic_DNA"/>
</dbReference>
<accession>A0ABY4C3B9</accession>
<dbReference type="RefSeq" id="WP_243558744.1">
    <property type="nucleotide sequence ID" value="NZ_CP094528.1"/>
</dbReference>
<dbReference type="Pfam" id="PF00462">
    <property type="entry name" value="Glutaredoxin"/>
    <property type="match status" value="1"/>
</dbReference>
<dbReference type="SUPFAM" id="SSF52833">
    <property type="entry name" value="Thioredoxin-like"/>
    <property type="match status" value="1"/>
</dbReference>
<gene>
    <name evidence="3" type="ORF">MTO99_09555</name>
</gene>
<evidence type="ECO:0000256" key="1">
    <source>
        <dbReference type="PROSITE-ProRule" id="PRU01282"/>
    </source>
</evidence>